<dbReference type="GO" id="GO:0016491">
    <property type="term" value="F:oxidoreductase activity"/>
    <property type="evidence" value="ECO:0007669"/>
    <property type="project" value="InterPro"/>
</dbReference>
<protein>
    <submittedName>
        <fullName evidence="1">Acyl-CoA reductase</fullName>
    </submittedName>
</protein>
<evidence type="ECO:0000313" key="2">
    <source>
        <dbReference type="Proteomes" id="UP000808337"/>
    </source>
</evidence>
<dbReference type="EMBL" id="JADKGY010000029">
    <property type="protein sequence ID" value="MBK9984127.1"/>
    <property type="molecule type" value="Genomic_DNA"/>
</dbReference>
<reference evidence="1 2" key="1">
    <citation type="submission" date="2020-10" db="EMBL/GenBank/DDBJ databases">
        <title>Connecting structure to function with the recovery of over 1000 high-quality activated sludge metagenome-assembled genomes encoding full-length rRNA genes using long-read sequencing.</title>
        <authorList>
            <person name="Singleton C.M."/>
            <person name="Petriglieri F."/>
            <person name="Kristensen J.M."/>
            <person name="Kirkegaard R.H."/>
            <person name="Michaelsen T.Y."/>
            <person name="Andersen M.H."/>
            <person name="Karst S.M."/>
            <person name="Dueholm M.S."/>
            <person name="Nielsen P.H."/>
            <person name="Albertsen M."/>
        </authorList>
    </citation>
    <scope>NUCLEOTIDE SEQUENCE [LARGE SCALE GENOMIC DNA]</scope>
    <source>
        <strain evidence="1">Ribe_18-Q3-R11-54_MAXAC.273</strain>
    </source>
</reference>
<comment type="caution">
    <text evidence="1">The sequence shown here is derived from an EMBL/GenBank/DDBJ whole genome shotgun (WGS) entry which is preliminary data.</text>
</comment>
<gene>
    <name evidence="1" type="ORF">IPP15_17450</name>
</gene>
<dbReference type="InterPro" id="IPR016161">
    <property type="entry name" value="Ald_DH/histidinol_DH"/>
</dbReference>
<dbReference type="SUPFAM" id="SSF53720">
    <property type="entry name" value="ALDH-like"/>
    <property type="match status" value="1"/>
</dbReference>
<sequence>MISRDLFLKSLQPLQQYLKSGDAELEHAIEKGYANNPWFFPDFTRHAIHAIADEFLDEVKCARWMDLYPKANQTGKNIAIIMAGNVPIVGFHDLFCVLASGNKAMIKLSDKDSVLPKFIVNKWIEFYPELSSCITFTEKLEGFDAVIATGSNNSSRYFEYYFKSYPHILRKNRNGVAVLTGEETSAELKELGKDIFLYYGLGCRNVSKMYVPEGYDFAEMEMAFEGWNFLADHNKYRNNLDYNYAIYIINNVPHINLGHLILKEDDAIASRIGCVHYSYYNTEKELIENLELKRNEIQCLVKCDKLKGWECVSPGNTQYPTLGQYADGVDTMLFLTSL</sequence>
<evidence type="ECO:0000313" key="1">
    <source>
        <dbReference type="EMBL" id="MBK9984127.1"/>
    </source>
</evidence>
<dbReference type="AlphaFoldDB" id="A0A9D7SY72"/>
<name>A0A9D7SY72_9BACT</name>
<organism evidence="1 2">
    <name type="scientific">Candidatus Opimibacter skivensis</name>
    <dbReference type="NCBI Taxonomy" id="2982028"/>
    <lineage>
        <taxon>Bacteria</taxon>
        <taxon>Pseudomonadati</taxon>
        <taxon>Bacteroidota</taxon>
        <taxon>Saprospiria</taxon>
        <taxon>Saprospirales</taxon>
        <taxon>Saprospiraceae</taxon>
        <taxon>Candidatus Opimibacter</taxon>
    </lineage>
</organism>
<proteinExistence type="predicted"/>
<accession>A0A9D7SY72</accession>
<dbReference type="Proteomes" id="UP000808337">
    <property type="component" value="Unassembled WGS sequence"/>
</dbReference>